<keyword evidence="3" id="KW-1185">Reference proteome</keyword>
<gene>
    <name evidence="2" type="ORF">LDJ79_16585</name>
</gene>
<organism evidence="2 3">
    <name type="scientific">Vibrio tritonius</name>
    <dbReference type="NCBI Taxonomy" id="1435069"/>
    <lineage>
        <taxon>Bacteria</taxon>
        <taxon>Pseudomonadati</taxon>
        <taxon>Pseudomonadota</taxon>
        <taxon>Gammaproteobacteria</taxon>
        <taxon>Vibrionales</taxon>
        <taxon>Vibrionaceae</taxon>
        <taxon>Vibrio</taxon>
    </lineage>
</organism>
<feature type="transmembrane region" description="Helical" evidence="1">
    <location>
        <begin position="7"/>
        <end position="32"/>
    </location>
</feature>
<keyword evidence="1" id="KW-0812">Transmembrane</keyword>
<dbReference type="EMBL" id="JAIWIU010000117">
    <property type="protein sequence ID" value="MCA2017742.1"/>
    <property type="molecule type" value="Genomic_DNA"/>
</dbReference>
<keyword evidence="1" id="KW-0472">Membrane</keyword>
<reference evidence="3" key="1">
    <citation type="submission" date="2023-07" db="EMBL/GenBank/DDBJ databases">
        <title>Molecular identification of indigenous halophilic bacteria isolated from red sea cost, biodegradation of synthetic dyes and assessment of degraded metabolite toxicity.</title>
        <authorList>
            <person name="Chaieb K."/>
            <person name="Altayb H.N."/>
        </authorList>
    </citation>
    <scope>NUCLEOTIDE SEQUENCE [LARGE SCALE GENOMIC DNA]</scope>
    <source>
        <strain evidence="3">K20</strain>
    </source>
</reference>
<evidence type="ECO:0000256" key="1">
    <source>
        <dbReference type="SAM" id="Phobius"/>
    </source>
</evidence>
<comment type="caution">
    <text evidence="2">The sequence shown here is derived from an EMBL/GenBank/DDBJ whole genome shotgun (WGS) entry which is preliminary data.</text>
</comment>
<protein>
    <submittedName>
        <fullName evidence="2">Uncharacterized protein</fullName>
    </submittedName>
</protein>
<keyword evidence="1" id="KW-1133">Transmembrane helix</keyword>
<evidence type="ECO:0000313" key="3">
    <source>
        <dbReference type="Proteomes" id="UP001199044"/>
    </source>
</evidence>
<accession>A0ABS7YRS2</accession>
<proteinExistence type="predicted"/>
<name>A0ABS7YRS2_9VIBR</name>
<sequence>MSGMKNLAVKVVLFICVANVISLLALMTITHYTTLLTLTHAADYSFVLMIWFWVLTTMFYLVQPGTSSTFQIAGDSTVQRIDELRQVAHLHLNVCLKLFLSSLPAALFCLLSIEI</sequence>
<feature type="transmembrane region" description="Helical" evidence="1">
    <location>
        <begin position="44"/>
        <end position="62"/>
    </location>
</feature>
<evidence type="ECO:0000313" key="2">
    <source>
        <dbReference type="EMBL" id="MCA2017742.1"/>
    </source>
</evidence>
<dbReference type="RefSeq" id="WP_156430483.1">
    <property type="nucleotide sequence ID" value="NZ_AP014635.1"/>
</dbReference>
<dbReference type="Proteomes" id="UP001199044">
    <property type="component" value="Unassembled WGS sequence"/>
</dbReference>